<dbReference type="EMBL" id="CP020772">
    <property type="protein sequence ID" value="ARI78869.1"/>
    <property type="molecule type" value="Genomic_DNA"/>
</dbReference>
<proteinExistence type="inferred from homology"/>
<evidence type="ECO:0000256" key="1">
    <source>
        <dbReference type="ARBA" id="ARBA00001974"/>
    </source>
</evidence>
<protein>
    <submittedName>
        <fullName evidence="7">Pyridine nucleotide-disulfide oxidoreductase</fullName>
    </submittedName>
</protein>
<dbReference type="STRING" id="402384.HM131_19475"/>
<dbReference type="RefSeq" id="WP_085031340.1">
    <property type="nucleotide sequence ID" value="NZ_CP020772.1"/>
</dbReference>
<evidence type="ECO:0000256" key="4">
    <source>
        <dbReference type="ARBA" id="ARBA00022827"/>
    </source>
</evidence>
<comment type="similarity">
    <text evidence="2">Belongs to the NADH dehydrogenase family.</text>
</comment>
<gene>
    <name evidence="7" type="ORF">HM131_19475</name>
</gene>
<dbReference type="Proteomes" id="UP000192527">
    <property type="component" value="Chromosome"/>
</dbReference>
<name>A0A1W6A025_9BACI</name>
<evidence type="ECO:0000259" key="6">
    <source>
        <dbReference type="Pfam" id="PF07992"/>
    </source>
</evidence>
<dbReference type="PANTHER" id="PTHR42913:SF9">
    <property type="entry name" value="SLR1591 PROTEIN"/>
    <property type="match status" value="1"/>
</dbReference>
<evidence type="ECO:0000313" key="8">
    <source>
        <dbReference type="Proteomes" id="UP000192527"/>
    </source>
</evidence>
<keyword evidence="4" id="KW-0274">FAD</keyword>
<dbReference type="PANTHER" id="PTHR42913">
    <property type="entry name" value="APOPTOSIS-INDUCING FACTOR 1"/>
    <property type="match status" value="1"/>
</dbReference>
<reference evidence="7 8" key="1">
    <citation type="submission" date="2017-04" db="EMBL/GenBank/DDBJ databases">
        <title>The whole genome sequencing and assembly of Halobacillus mangrovi strain.</title>
        <authorList>
            <person name="Lee S.-J."/>
            <person name="Park M.-K."/>
            <person name="Kim J.-Y."/>
            <person name="Lee Y.-J."/>
            <person name="Yi H."/>
            <person name="Bahn Y.-S."/>
            <person name="Kim J.F."/>
            <person name="Lee D.-W."/>
        </authorList>
    </citation>
    <scope>NUCLEOTIDE SEQUENCE [LARGE SCALE GENOMIC DNA]</scope>
    <source>
        <strain evidence="7 8">KTB 131</strain>
    </source>
</reference>
<dbReference type="OrthoDB" id="9772934at2"/>
<dbReference type="SUPFAM" id="SSF51905">
    <property type="entry name" value="FAD/NAD(P)-binding domain"/>
    <property type="match status" value="2"/>
</dbReference>
<keyword evidence="5" id="KW-0560">Oxidoreductase</keyword>
<keyword evidence="3" id="KW-0285">Flavoprotein</keyword>
<dbReference type="InterPro" id="IPR051169">
    <property type="entry name" value="NADH-Q_oxidoreductase"/>
</dbReference>
<organism evidence="7 8">
    <name type="scientific">Halobacillus mangrovi</name>
    <dbReference type="NCBI Taxonomy" id="402384"/>
    <lineage>
        <taxon>Bacteria</taxon>
        <taxon>Bacillati</taxon>
        <taxon>Bacillota</taxon>
        <taxon>Bacilli</taxon>
        <taxon>Bacillales</taxon>
        <taxon>Bacillaceae</taxon>
        <taxon>Halobacillus</taxon>
    </lineage>
</organism>
<evidence type="ECO:0000313" key="7">
    <source>
        <dbReference type="EMBL" id="ARI78869.1"/>
    </source>
</evidence>
<dbReference type="KEGG" id="hmn:HM131_19475"/>
<dbReference type="GO" id="GO:0003955">
    <property type="term" value="F:NAD(P)H dehydrogenase (quinone) activity"/>
    <property type="evidence" value="ECO:0007669"/>
    <property type="project" value="TreeGrafter"/>
</dbReference>
<dbReference type="InterPro" id="IPR036188">
    <property type="entry name" value="FAD/NAD-bd_sf"/>
</dbReference>
<dbReference type="Pfam" id="PF07992">
    <property type="entry name" value="Pyr_redox_2"/>
    <property type="match status" value="1"/>
</dbReference>
<sequence>MTRRLLLVGAGHAHLEVLRQLKEEPINNVDICLISPSDYQYYSGMFSGFTEGIYTREETRVNIRKLAKETGVHFIKKMAEKILPSHHKLICMDGSVYPFDVISFDIGSKSLPEEFCETVARSIKPNYHFIDHIQEIRQTSQPLIVGGGAAGTELALSIQAYKEKHRLQGQVRLVTSETILPQSPSWVSSKMKTLLLKKGIQVWENERVKEVGDHYIKTDFGNKIRHTGVLWLGGALSDPIFQRSKVEVDNKGFAMVRSTLQFEEYDYIFGAGDCVTLSEYPELPKSGVYAVKQGPILFENLKNYMTDQPLIDYSPQKTALYILSTGRKKGFLIYGPLVNHSHRAWKVKNKIDLEFMEKYK</sequence>
<dbReference type="GO" id="GO:0019646">
    <property type="term" value="P:aerobic electron transport chain"/>
    <property type="evidence" value="ECO:0007669"/>
    <property type="project" value="TreeGrafter"/>
</dbReference>
<feature type="domain" description="FAD/NAD(P)-binding" evidence="6">
    <location>
        <begin position="4"/>
        <end position="294"/>
    </location>
</feature>
<evidence type="ECO:0000256" key="5">
    <source>
        <dbReference type="ARBA" id="ARBA00023002"/>
    </source>
</evidence>
<dbReference type="AlphaFoldDB" id="A0A1W6A025"/>
<accession>A0A1W6A025</accession>
<evidence type="ECO:0000256" key="2">
    <source>
        <dbReference type="ARBA" id="ARBA00005272"/>
    </source>
</evidence>
<dbReference type="Gene3D" id="3.50.50.100">
    <property type="match status" value="1"/>
</dbReference>
<comment type="cofactor">
    <cofactor evidence="1">
        <name>FAD</name>
        <dbReference type="ChEBI" id="CHEBI:57692"/>
    </cofactor>
</comment>
<keyword evidence="8" id="KW-1185">Reference proteome</keyword>
<evidence type="ECO:0000256" key="3">
    <source>
        <dbReference type="ARBA" id="ARBA00022630"/>
    </source>
</evidence>
<dbReference type="InterPro" id="IPR023753">
    <property type="entry name" value="FAD/NAD-binding_dom"/>
</dbReference>